<dbReference type="AlphaFoldDB" id="A0AAW2YQP4"/>
<dbReference type="InterPro" id="IPR003409">
    <property type="entry name" value="MORN"/>
</dbReference>
<organism evidence="8 9">
    <name type="scientific">Acrasis kona</name>
    <dbReference type="NCBI Taxonomy" id="1008807"/>
    <lineage>
        <taxon>Eukaryota</taxon>
        <taxon>Discoba</taxon>
        <taxon>Heterolobosea</taxon>
        <taxon>Tetramitia</taxon>
        <taxon>Eutetramitia</taxon>
        <taxon>Acrasidae</taxon>
        <taxon>Acrasis</taxon>
    </lineage>
</organism>
<feature type="region of interest" description="Disordered" evidence="7">
    <location>
        <begin position="506"/>
        <end position="528"/>
    </location>
</feature>
<dbReference type="PANTHER" id="PTHR46437:SF1">
    <property type="entry name" value="MORN REPEAT-CONTAINING PROTEIN 5"/>
    <property type="match status" value="1"/>
</dbReference>
<name>A0AAW2YQP4_9EUKA</name>
<dbReference type="GO" id="GO:0031514">
    <property type="term" value="C:motile cilium"/>
    <property type="evidence" value="ECO:0007669"/>
    <property type="project" value="UniProtKB-SubCell"/>
</dbReference>
<evidence type="ECO:0000256" key="4">
    <source>
        <dbReference type="ARBA" id="ARBA00022846"/>
    </source>
</evidence>
<accession>A0AAW2YQP4</accession>
<gene>
    <name evidence="8" type="ORF">AKO1_007637</name>
</gene>
<comment type="caution">
    <text evidence="8">The sequence shown here is derived from an EMBL/GenBank/DDBJ whole genome shotgun (WGS) entry which is preliminary data.</text>
</comment>
<dbReference type="Proteomes" id="UP001431209">
    <property type="component" value="Unassembled WGS sequence"/>
</dbReference>
<keyword evidence="9" id="KW-1185">Reference proteome</keyword>
<comment type="subcellular location">
    <subcellularLocation>
        <location evidence="1">Cell projection</location>
        <location evidence="1">Cilium</location>
        <location evidence="1">Flagellum</location>
    </subcellularLocation>
</comment>
<feature type="compositionally biased region" description="Basic and acidic residues" evidence="7">
    <location>
        <begin position="1"/>
        <end position="13"/>
    </location>
</feature>
<dbReference type="SMART" id="SM00698">
    <property type="entry name" value="MORN"/>
    <property type="match status" value="2"/>
</dbReference>
<protein>
    <recommendedName>
        <fullName evidence="2">MORN repeat-containing protein 5</fullName>
    </recommendedName>
</protein>
<evidence type="ECO:0000256" key="2">
    <source>
        <dbReference type="ARBA" id="ARBA00016322"/>
    </source>
</evidence>
<evidence type="ECO:0000256" key="7">
    <source>
        <dbReference type="SAM" id="MobiDB-lite"/>
    </source>
</evidence>
<keyword evidence="4" id="KW-0282">Flagellum</keyword>
<dbReference type="InterPro" id="IPR042814">
    <property type="entry name" value="Morn5"/>
</dbReference>
<dbReference type="EMBL" id="JAOPGA020000562">
    <property type="protein sequence ID" value="KAL0479470.1"/>
    <property type="molecule type" value="Genomic_DNA"/>
</dbReference>
<evidence type="ECO:0000313" key="8">
    <source>
        <dbReference type="EMBL" id="KAL0479470.1"/>
    </source>
</evidence>
<proteinExistence type="predicted"/>
<dbReference type="PANTHER" id="PTHR46437">
    <property type="entry name" value="MORN REPEAT-CONTAINING PROTEIN 5"/>
    <property type="match status" value="1"/>
</dbReference>
<sequence>MIHSLRQADDENVGRCSFKSTSPNRTKRKSPTRGGTNLYPSPTRQKSPQSITSSEERIKQAFQANNYTTLSQIPSKITPQLQTLKPSNSPTSLYPFLKSNKVSPTKKKGCFSEFEYIPERTPADDAKRLHDLWTKLDTEPFRTRNVTPAHVSAESFYPYQENGSPTKKHARRNIEVAPFVPPGTPSSSIIAGCNILKPNRAQLKEIVKELHQFLINDWPEQEVSIKIVNGDLIQVGFGIELGEEENRNQKVNNYQLSFLPYMNYFSNNNYAVNKYMLIRVTEAWNIVGDDSCHIIYTFKPSWVHRRSSHPLQDRSPPRLPKSSKDNFYSYFVPKIKQVVLDCPIRHEDKLNSTVFLRVMWIPPFKVIYKMEYTKSSYVGDTVNERMEGYGCFTFGDSGSKYTGEMKDGMFHGEGVLVFPNGSQLKGTWDMGRLVDKQLLFTDGLKFNENTEDWDYCRSKEDIGEERSSQKEDRRFYDEILLSDDIKNNKPVVNDVEKNKFTSLSQSGIRLAYPHQKQSQNNNSSNYEN</sequence>
<dbReference type="Gene3D" id="2.20.110.10">
    <property type="entry name" value="Histone H3 K4-specific methyltransferase SET7/9 N-terminal domain"/>
    <property type="match status" value="1"/>
</dbReference>
<dbReference type="SUPFAM" id="SSF82185">
    <property type="entry name" value="Histone H3 K4-specific methyltransferase SET7/9 N-terminal domain"/>
    <property type="match status" value="1"/>
</dbReference>
<feature type="compositionally biased region" description="Polar residues" evidence="7">
    <location>
        <begin position="33"/>
        <end position="53"/>
    </location>
</feature>
<reference evidence="8 9" key="1">
    <citation type="submission" date="2024-03" db="EMBL/GenBank/DDBJ databases">
        <title>The Acrasis kona genome and developmental transcriptomes reveal deep origins of eukaryotic multicellular pathways.</title>
        <authorList>
            <person name="Sheikh S."/>
            <person name="Fu C.-J."/>
            <person name="Brown M.W."/>
            <person name="Baldauf S.L."/>
        </authorList>
    </citation>
    <scope>NUCLEOTIDE SEQUENCE [LARGE SCALE GENOMIC DNA]</scope>
    <source>
        <strain evidence="8 9">ATCC MYA-3509</strain>
    </source>
</reference>
<feature type="region of interest" description="Disordered" evidence="7">
    <location>
        <begin position="1"/>
        <end position="54"/>
    </location>
</feature>
<keyword evidence="3" id="KW-0677">Repeat</keyword>
<evidence type="ECO:0000256" key="6">
    <source>
        <dbReference type="ARBA" id="ARBA00023273"/>
    </source>
</evidence>
<dbReference type="Pfam" id="PF02493">
    <property type="entry name" value="MORN"/>
    <property type="match status" value="2"/>
</dbReference>
<evidence type="ECO:0000256" key="3">
    <source>
        <dbReference type="ARBA" id="ARBA00022737"/>
    </source>
</evidence>
<feature type="compositionally biased region" description="Low complexity" evidence="7">
    <location>
        <begin position="515"/>
        <end position="528"/>
    </location>
</feature>
<evidence type="ECO:0000256" key="1">
    <source>
        <dbReference type="ARBA" id="ARBA00004230"/>
    </source>
</evidence>
<keyword evidence="5" id="KW-0969">Cilium</keyword>
<evidence type="ECO:0000313" key="9">
    <source>
        <dbReference type="Proteomes" id="UP001431209"/>
    </source>
</evidence>
<evidence type="ECO:0000256" key="5">
    <source>
        <dbReference type="ARBA" id="ARBA00023069"/>
    </source>
</evidence>
<keyword evidence="6" id="KW-0966">Cell projection</keyword>